<dbReference type="OrthoDB" id="6647743at2"/>
<accession>A0A1T0CUG6</accession>
<dbReference type="STRING" id="470453.B0680_01095"/>
<proteinExistence type="predicted"/>
<gene>
    <name evidence="1" type="ORF">B0680_01095</name>
</gene>
<evidence type="ECO:0000313" key="1">
    <source>
        <dbReference type="EMBL" id="OOS25986.1"/>
    </source>
</evidence>
<dbReference type="RefSeq" id="WP_078253207.1">
    <property type="nucleotide sequence ID" value="NZ_MUYU01000005.1"/>
</dbReference>
<comment type="caution">
    <text evidence="1">The sequence shown here is derived from an EMBL/GenBank/DDBJ whole genome shotgun (WGS) entry which is preliminary data.</text>
</comment>
<keyword evidence="2" id="KW-1185">Reference proteome</keyword>
<evidence type="ECO:0000313" key="2">
    <source>
        <dbReference type="Proteomes" id="UP000189800"/>
    </source>
</evidence>
<reference evidence="1 2" key="1">
    <citation type="submission" date="2017-02" db="EMBL/GenBank/DDBJ databases">
        <title>Draft genome sequence of Moraxella pluranimalium CCUG 54913T type strain.</title>
        <authorList>
            <person name="Salva-Serra F."/>
            <person name="Engstrom-Jakobsson H."/>
            <person name="Thorell K."/>
            <person name="Jaen-Luchoro D."/>
            <person name="Gonzales-Siles L."/>
            <person name="Karlsson R."/>
            <person name="Yazdan S."/>
            <person name="Boulund F."/>
            <person name="Johnning A."/>
            <person name="Engstrand L."/>
            <person name="Kristiansson E."/>
            <person name="Moore E."/>
        </authorList>
    </citation>
    <scope>NUCLEOTIDE SEQUENCE [LARGE SCALE GENOMIC DNA]</scope>
    <source>
        <strain evidence="1 2">CCUG 54913</strain>
    </source>
</reference>
<name>A0A1T0CUG6_9GAMM</name>
<dbReference type="AlphaFoldDB" id="A0A1T0CUG6"/>
<protein>
    <submittedName>
        <fullName evidence="1">Uncharacterized protein</fullName>
    </submittedName>
</protein>
<sequence>MNFEKLDNKRTLAVLALSACVLGVGTGVLFWRGSSKQVQASTETIPVSTPQVQSIAKPSYVHYVKLADANVANPSQISAQIERLHHDGSKAGVLTTQFKQATHAKMTYRFGRKQPLNFTPAPLRTLVPAGFVLTGREYEGEMVANAYSAMYRLYENPNTKGRIEIIESKLSADKPLVLIDELMNEQVLGVPMTFERFLDKKGVVYYSVEMAVADKHYVINTKAVDKAVLMEFLAALVRSQTSN</sequence>
<dbReference type="Proteomes" id="UP000189800">
    <property type="component" value="Unassembled WGS sequence"/>
</dbReference>
<dbReference type="EMBL" id="MUYU01000005">
    <property type="protein sequence ID" value="OOS25986.1"/>
    <property type="molecule type" value="Genomic_DNA"/>
</dbReference>
<organism evidence="1 2">
    <name type="scientific">Moraxella pluranimalium</name>
    <dbReference type="NCBI Taxonomy" id="470453"/>
    <lineage>
        <taxon>Bacteria</taxon>
        <taxon>Pseudomonadati</taxon>
        <taxon>Pseudomonadota</taxon>
        <taxon>Gammaproteobacteria</taxon>
        <taxon>Moraxellales</taxon>
        <taxon>Moraxellaceae</taxon>
        <taxon>Moraxella</taxon>
    </lineage>
</organism>